<dbReference type="EMBL" id="CAJJDO010000024">
    <property type="protein sequence ID" value="CAD8153637.1"/>
    <property type="molecule type" value="Genomic_DNA"/>
</dbReference>
<organism evidence="1 2">
    <name type="scientific">Paramecium pentaurelia</name>
    <dbReference type="NCBI Taxonomy" id="43138"/>
    <lineage>
        <taxon>Eukaryota</taxon>
        <taxon>Sar</taxon>
        <taxon>Alveolata</taxon>
        <taxon>Ciliophora</taxon>
        <taxon>Intramacronucleata</taxon>
        <taxon>Oligohymenophorea</taxon>
        <taxon>Peniculida</taxon>
        <taxon>Parameciidae</taxon>
        <taxon>Paramecium</taxon>
    </lineage>
</organism>
<comment type="caution">
    <text evidence="1">The sequence shown here is derived from an EMBL/GenBank/DDBJ whole genome shotgun (WGS) entry which is preliminary data.</text>
</comment>
<sequence length="211" mass="25059">MDISLRIKMILRSRIIFVKLPQNQIIYVDIIQHLQIHVHLQHIIYGQIPQQISYVNIKMGQLKFLLNQCSSYTSKTGFTNKLTWHNVKSNKILNDEKFQFSINKFVTTKQNMLIIQLPEYMKIKLLIDHPQNPIISELLNNVHIILIQQHMLMQFQQQQLILTQPKSQADLNQEKEVLELILINELQILQRSLLYISCLCRLYNCFYNNIC</sequence>
<keyword evidence="2" id="KW-1185">Reference proteome</keyword>
<protein>
    <submittedName>
        <fullName evidence="1">Uncharacterized protein</fullName>
    </submittedName>
</protein>
<dbReference type="Proteomes" id="UP000689195">
    <property type="component" value="Unassembled WGS sequence"/>
</dbReference>
<evidence type="ECO:0000313" key="1">
    <source>
        <dbReference type="EMBL" id="CAD8153637.1"/>
    </source>
</evidence>
<name>A0A8S1TQ31_9CILI</name>
<accession>A0A8S1TQ31</accession>
<proteinExistence type="predicted"/>
<gene>
    <name evidence="1" type="ORF">PPENT_87.1.T0240325</name>
</gene>
<evidence type="ECO:0000313" key="2">
    <source>
        <dbReference type="Proteomes" id="UP000689195"/>
    </source>
</evidence>
<dbReference type="AlphaFoldDB" id="A0A8S1TQ31"/>
<reference evidence="1" key="1">
    <citation type="submission" date="2021-01" db="EMBL/GenBank/DDBJ databases">
        <authorList>
            <consortium name="Genoscope - CEA"/>
            <person name="William W."/>
        </authorList>
    </citation>
    <scope>NUCLEOTIDE SEQUENCE</scope>
</reference>